<organism evidence="1 2">
    <name type="scientific">Diversispora epigaea</name>
    <dbReference type="NCBI Taxonomy" id="1348612"/>
    <lineage>
        <taxon>Eukaryota</taxon>
        <taxon>Fungi</taxon>
        <taxon>Fungi incertae sedis</taxon>
        <taxon>Mucoromycota</taxon>
        <taxon>Glomeromycotina</taxon>
        <taxon>Glomeromycetes</taxon>
        <taxon>Diversisporales</taxon>
        <taxon>Diversisporaceae</taxon>
        <taxon>Diversispora</taxon>
    </lineage>
</organism>
<dbReference type="AlphaFoldDB" id="A0A397JIW2"/>
<accession>A0A397JIW2</accession>
<name>A0A397JIW2_9GLOM</name>
<evidence type="ECO:0000313" key="2">
    <source>
        <dbReference type="Proteomes" id="UP000266861"/>
    </source>
</evidence>
<proteinExistence type="predicted"/>
<evidence type="ECO:0000313" key="1">
    <source>
        <dbReference type="EMBL" id="RHZ88309.1"/>
    </source>
</evidence>
<sequence length="207" mass="23690">MEIDQLVNSEIVMQYDDTLTMYAVDIFTALEEQDQVIVTDIHGTNGQRMNAYKKLGDYLQDTQLESTVTVLKRELHERFHQNGAQIYQIATSGNFLYLLEIGVGSQELPFEEGNICGEKLGDYLQDTQLESTVTVLKRELHERFHQNGAQIYQIATSGNFLYLLEIGVGSQELPFEEGNICGEDEEDEGYCARIKDDAQRMKYEVQR</sequence>
<protein>
    <submittedName>
        <fullName evidence="1">Uncharacterized protein</fullName>
    </submittedName>
</protein>
<dbReference type="EMBL" id="PQFF01000021">
    <property type="protein sequence ID" value="RHZ88309.1"/>
    <property type="molecule type" value="Genomic_DNA"/>
</dbReference>
<dbReference type="Proteomes" id="UP000266861">
    <property type="component" value="Unassembled WGS sequence"/>
</dbReference>
<keyword evidence="2" id="KW-1185">Reference proteome</keyword>
<reference evidence="1 2" key="1">
    <citation type="submission" date="2018-08" db="EMBL/GenBank/DDBJ databases">
        <title>Genome and evolution of the arbuscular mycorrhizal fungus Diversispora epigaea (formerly Glomus versiforme) and its bacterial endosymbionts.</title>
        <authorList>
            <person name="Sun X."/>
            <person name="Fei Z."/>
            <person name="Harrison M."/>
        </authorList>
    </citation>
    <scope>NUCLEOTIDE SEQUENCE [LARGE SCALE GENOMIC DNA]</scope>
    <source>
        <strain evidence="1 2">IT104</strain>
    </source>
</reference>
<gene>
    <name evidence="1" type="ORF">Glove_23g266</name>
</gene>
<comment type="caution">
    <text evidence="1">The sequence shown here is derived from an EMBL/GenBank/DDBJ whole genome shotgun (WGS) entry which is preliminary data.</text>
</comment>